<feature type="region of interest" description="Disordered" evidence="1">
    <location>
        <begin position="118"/>
        <end position="137"/>
    </location>
</feature>
<dbReference type="KEGG" id="sti:Sthe_0711"/>
<name>D1C1N1_SPHTD</name>
<proteinExistence type="predicted"/>
<evidence type="ECO:0000256" key="1">
    <source>
        <dbReference type="SAM" id="MobiDB-lite"/>
    </source>
</evidence>
<accession>D1C1N1</accession>
<protein>
    <recommendedName>
        <fullName evidence="3">DZANK-type domain-containing protein</fullName>
    </recommendedName>
</protein>
<sequence>MYCAQCGTSNDPGGDTCDVCGAPLTAGAGPERCPSCDALISVHDRYCGSCGASLVGPEAARYEPGPSFVDDSNLEVDPATLPPWLRDVVDGSPATVQPATESLNGEQMPEWLRATRPDFGPSAAPVPPGAETSSEPVGAAGGFSLIGEDDLPEWLRALGEEETDAPASPMRDESPAPVAAVAEVPRVSRAWLERPRTIDPAAEASARQQFAPLEGESVAGSVALGAVPAAAPASVSPVEPVPAEPVGVVPPKNDAERRKRRVRILILLLALAVLALLLVLYTEGSLA</sequence>
<dbReference type="InParanoid" id="D1C1N1"/>
<dbReference type="AlphaFoldDB" id="D1C1N1"/>
<evidence type="ECO:0000256" key="2">
    <source>
        <dbReference type="SAM" id="Phobius"/>
    </source>
</evidence>
<organism evidence="4 5">
    <name type="scientific">Sphaerobacter thermophilus (strain ATCC 49802 / DSM 20745 / KCCM 41009 / NCIMB 13125 / S 6022)</name>
    <dbReference type="NCBI Taxonomy" id="479434"/>
    <lineage>
        <taxon>Bacteria</taxon>
        <taxon>Pseudomonadati</taxon>
        <taxon>Thermomicrobiota</taxon>
        <taxon>Thermomicrobia</taxon>
        <taxon>Sphaerobacterales</taxon>
        <taxon>Sphaerobacterineae</taxon>
        <taxon>Sphaerobacteraceae</taxon>
        <taxon>Sphaerobacter</taxon>
    </lineage>
</organism>
<keyword evidence="5" id="KW-1185">Reference proteome</keyword>
<dbReference type="RefSeq" id="WP_012871195.1">
    <property type="nucleotide sequence ID" value="NC_013523.1"/>
</dbReference>
<gene>
    <name evidence="4" type="ordered locus">Sthe_0711</name>
</gene>
<dbReference type="HOGENOM" id="CLU_969454_0_0_0"/>
<evidence type="ECO:0000313" key="4">
    <source>
        <dbReference type="EMBL" id="ACZ38148.1"/>
    </source>
</evidence>
<evidence type="ECO:0000259" key="3">
    <source>
        <dbReference type="Pfam" id="PF12773"/>
    </source>
</evidence>
<dbReference type="EMBL" id="CP001823">
    <property type="protein sequence ID" value="ACZ38148.1"/>
    <property type="molecule type" value="Genomic_DNA"/>
</dbReference>
<dbReference type="Pfam" id="PF12773">
    <property type="entry name" value="DZR"/>
    <property type="match status" value="1"/>
</dbReference>
<dbReference type="eggNOG" id="ENOG5030TE0">
    <property type="taxonomic scope" value="Bacteria"/>
</dbReference>
<reference evidence="5" key="1">
    <citation type="submission" date="2009-11" db="EMBL/GenBank/DDBJ databases">
        <title>The complete chromosome 1 of Sphaerobacter thermophilus DSM 20745.</title>
        <authorList>
            <person name="Lucas S."/>
            <person name="Copeland A."/>
            <person name="Lapidus A."/>
            <person name="Glavina del Rio T."/>
            <person name="Dalin E."/>
            <person name="Tice H."/>
            <person name="Bruce D."/>
            <person name="Goodwin L."/>
            <person name="Pitluck S."/>
            <person name="Kyrpides N."/>
            <person name="Mavromatis K."/>
            <person name="Ivanova N."/>
            <person name="Mikhailova N."/>
            <person name="LaButti K.M."/>
            <person name="Clum A."/>
            <person name="Sun H.I."/>
            <person name="Brettin T."/>
            <person name="Detter J.C."/>
            <person name="Han C."/>
            <person name="Larimer F."/>
            <person name="Land M."/>
            <person name="Hauser L."/>
            <person name="Markowitz V."/>
            <person name="Cheng J.F."/>
            <person name="Hugenholtz P."/>
            <person name="Woyke T."/>
            <person name="Wu D."/>
            <person name="Steenblock K."/>
            <person name="Schneider S."/>
            <person name="Pukall R."/>
            <person name="Goeker M."/>
            <person name="Klenk H.P."/>
            <person name="Eisen J.A."/>
        </authorList>
    </citation>
    <scope>NUCLEOTIDE SEQUENCE [LARGE SCALE GENOMIC DNA]</scope>
    <source>
        <strain evidence="5">ATCC 49802 / DSM 20745 / S 6022</strain>
    </source>
</reference>
<dbReference type="InterPro" id="IPR025874">
    <property type="entry name" value="DZR"/>
</dbReference>
<keyword evidence="2" id="KW-0812">Transmembrane</keyword>
<dbReference type="OrthoDB" id="3078176at2"/>
<feature type="domain" description="DZANK-type" evidence="3">
    <location>
        <begin position="3"/>
        <end position="51"/>
    </location>
</feature>
<evidence type="ECO:0000313" key="5">
    <source>
        <dbReference type="Proteomes" id="UP000002027"/>
    </source>
</evidence>
<keyword evidence="2" id="KW-0472">Membrane</keyword>
<dbReference type="STRING" id="479434.Sthe_0711"/>
<dbReference type="Proteomes" id="UP000002027">
    <property type="component" value="Chromosome 1"/>
</dbReference>
<feature type="transmembrane region" description="Helical" evidence="2">
    <location>
        <begin position="262"/>
        <end position="281"/>
    </location>
</feature>
<keyword evidence="2" id="KW-1133">Transmembrane helix</keyword>
<reference evidence="4 5" key="2">
    <citation type="journal article" date="2010" name="Stand. Genomic Sci.">
        <title>Complete genome sequence of Desulfohalobium retbaense type strain (HR(100)).</title>
        <authorList>
            <person name="Spring S."/>
            <person name="Nolan M."/>
            <person name="Lapidus A."/>
            <person name="Glavina Del Rio T."/>
            <person name="Copeland A."/>
            <person name="Tice H."/>
            <person name="Cheng J.F."/>
            <person name="Lucas S."/>
            <person name="Land M."/>
            <person name="Chen F."/>
            <person name="Bruce D."/>
            <person name="Goodwin L."/>
            <person name="Pitluck S."/>
            <person name="Ivanova N."/>
            <person name="Mavromatis K."/>
            <person name="Mikhailova N."/>
            <person name="Pati A."/>
            <person name="Chen A."/>
            <person name="Palaniappan K."/>
            <person name="Hauser L."/>
            <person name="Chang Y.J."/>
            <person name="Jeffries C.D."/>
            <person name="Munk C."/>
            <person name="Kiss H."/>
            <person name="Chain P."/>
            <person name="Han C."/>
            <person name="Brettin T."/>
            <person name="Detter J.C."/>
            <person name="Schuler E."/>
            <person name="Goker M."/>
            <person name="Rohde M."/>
            <person name="Bristow J."/>
            <person name="Eisen J.A."/>
            <person name="Markowitz V."/>
            <person name="Hugenholtz P."/>
            <person name="Kyrpides N.C."/>
            <person name="Klenk H.P."/>
        </authorList>
    </citation>
    <scope>NUCLEOTIDE SEQUENCE [LARGE SCALE GENOMIC DNA]</scope>
    <source>
        <strain evidence="5">ATCC 49802 / DSM 20745 / S 6022</strain>
    </source>
</reference>